<keyword evidence="1" id="KW-0812">Transmembrane</keyword>
<feature type="transmembrane region" description="Helical" evidence="1">
    <location>
        <begin position="141"/>
        <end position="162"/>
    </location>
</feature>
<accession>A3V7B9</accession>
<dbReference type="Proteomes" id="UP000004507">
    <property type="component" value="Unassembled WGS sequence"/>
</dbReference>
<evidence type="ECO:0000256" key="1">
    <source>
        <dbReference type="SAM" id="Phobius"/>
    </source>
</evidence>
<sequence length="163" mass="18029">MGLTASAALWFLPAVVPIAIYVAWSDLRQMKIPNVAVYALVISFAVLGLIALPFGQYLWHWLHLPVMLVIGFILNMARVLGAGDAKFTAAAAPFIATTDLPLVLPLFAACLLAGLVTHRLVKISPLRRLVPHWQSWSETRRFPMGFPLAMTLVFYLSLVAVYR</sequence>
<keyword evidence="1" id="KW-0472">Membrane</keyword>
<keyword evidence="4" id="KW-1185">Reference proteome</keyword>
<feature type="transmembrane region" description="Helical" evidence="1">
    <location>
        <begin position="6"/>
        <end position="24"/>
    </location>
</feature>
<reference evidence="3 4" key="1">
    <citation type="submission" date="2006-01" db="EMBL/GenBank/DDBJ databases">
        <authorList>
            <person name="Hagstrom A."/>
            <person name="Ferriera S."/>
            <person name="Johnson J."/>
            <person name="Kravitz S."/>
            <person name="Halpern A."/>
            <person name="Remington K."/>
            <person name="Beeson K."/>
            <person name="Tran B."/>
            <person name="Rogers Y.-H."/>
            <person name="Friedman R."/>
            <person name="Venter J.C."/>
        </authorList>
    </citation>
    <scope>NUCLEOTIDE SEQUENCE [LARGE SCALE GENOMIC DNA]</scope>
    <source>
        <strain evidence="3 4">SKA53</strain>
    </source>
</reference>
<name>A3V7B9_9RHOB</name>
<protein>
    <recommendedName>
        <fullName evidence="2">Prepilin type IV endopeptidase peptidase domain-containing protein</fullName>
    </recommendedName>
</protein>
<comment type="caution">
    <text evidence="3">The sequence shown here is derived from an EMBL/GenBank/DDBJ whole genome shotgun (WGS) entry which is preliminary data.</text>
</comment>
<dbReference type="HOGENOM" id="CLU_1625078_0_0_5"/>
<evidence type="ECO:0000313" key="4">
    <source>
        <dbReference type="Proteomes" id="UP000004507"/>
    </source>
</evidence>
<dbReference type="AlphaFoldDB" id="A3V7B9"/>
<keyword evidence="1" id="KW-1133">Transmembrane helix</keyword>
<dbReference type="EMBL" id="AAMS01000006">
    <property type="protein sequence ID" value="EAQ06135.1"/>
    <property type="molecule type" value="Genomic_DNA"/>
</dbReference>
<dbReference type="RefSeq" id="WP_007205655.1">
    <property type="nucleotide sequence ID" value="NZ_CH672414.1"/>
</dbReference>
<dbReference type="InterPro" id="IPR000045">
    <property type="entry name" value="Prepilin_IV_endopep_pep"/>
</dbReference>
<dbReference type="Gene3D" id="1.20.120.1220">
    <property type="match status" value="1"/>
</dbReference>
<dbReference type="eggNOG" id="COG4960">
    <property type="taxonomic scope" value="Bacteria"/>
</dbReference>
<dbReference type="GO" id="GO:0004190">
    <property type="term" value="F:aspartic-type endopeptidase activity"/>
    <property type="evidence" value="ECO:0007669"/>
    <property type="project" value="InterPro"/>
</dbReference>
<evidence type="ECO:0000313" key="3">
    <source>
        <dbReference type="EMBL" id="EAQ06135.1"/>
    </source>
</evidence>
<feature type="transmembrane region" description="Helical" evidence="1">
    <location>
        <begin position="36"/>
        <end position="55"/>
    </location>
</feature>
<organism evidence="3 4">
    <name type="scientific">Yoonia vestfoldensis SKA53</name>
    <dbReference type="NCBI Taxonomy" id="314232"/>
    <lineage>
        <taxon>Bacteria</taxon>
        <taxon>Pseudomonadati</taxon>
        <taxon>Pseudomonadota</taxon>
        <taxon>Alphaproteobacteria</taxon>
        <taxon>Rhodobacterales</taxon>
        <taxon>Paracoccaceae</taxon>
        <taxon>Yoonia</taxon>
    </lineage>
</organism>
<gene>
    <name evidence="3" type="ORF">SKA53_08516</name>
</gene>
<dbReference type="OrthoDB" id="7709484at2"/>
<feature type="transmembrane region" description="Helical" evidence="1">
    <location>
        <begin position="61"/>
        <end position="81"/>
    </location>
</feature>
<dbReference type="Pfam" id="PF01478">
    <property type="entry name" value="Peptidase_A24"/>
    <property type="match status" value="1"/>
</dbReference>
<dbReference type="GO" id="GO:0016020">
    <property type="term" value="C:membrane"/>
    <property type="evidence" value="ECO:0007669"/>
    <property type="project" value="InterPro"/>
</dbReference>
<dbReference type="STRING" id="314232.SKA53_08516"/>
<proteinExistence type="predicted"/>
<feature type="domain" description="Prepilin type IV endopeptidase peptidase" evidence="2">
    <location>
        <begin position="16"/>
        <end position="116"/>
    </location>
</feature>
<evidence type="ECO:0000259" key="2">
    <source>
        <dbReference type="Pfam" id="PF01478"/>
    </source>
</evidence>
<feature type="transmembrane region" description="Helical" evidence="1">
    <location>
        <begin position="102"/>
        <end position="121"/>
    </location>
</feature>